<reference evidence="4 5" key="1">
    <citation type="journal article" date="2018" name="G3 (Bethesda)">
        <title>Phylogenetic and Phylogenomic Definition of Rhizopus Species.</title>
        <authorList>
            <person name="Gryganskyi A.P."/>
            <person name="Golan J."/>
            <person name="Dolatabadi S."/>
            <person name="Mondo S."/>
            <person name="Robb S."/>
            <person name="Idnurm A."/>
            <person name="Muszewska A."/>
            <person name="Steczkiewicz K."/>
            <person name="Masonjones S."/>
            <person name="Liao H.L."/>
            <person name="Gajdeczka M.T."/>
            <person name="Anike F."/>
            <person name="Vuek A."/>
            <person name="Anishchenko I.M."/>
            <person name="Voigt K."/>
            <person name="de Hoog G.S."/>
            <person name="Smith M.E."/>
            <person name="Heitman J."/>
            <person name="Vilgalys R."/>
            <person name="Stajich J.E."/>
        </authorList>
    </citation>
    <scope>NUCLEOTIDE SEQUENCE [LARGE SCALE GENOMIC DNA]</scope>
    <source>
        <strain evidence="4 5">LSU 92-RS-03</strain>
    </source>
</reference>
<feature type="transmembrane region" description="Helical" evidence="3">
    <location>
        <begin position="6"/>
        <end position="29"/>
    </location>
</feature>
<evidence type="ECO:0000313" key="5">
    <source>
        <dbReference type="Proteomes" id="UP000253551"/>
    </source>
</evidence>
<accession>A0A367IY26</accession>
<comment type="caution">
    <text evidence="4">The sequence shown here is derived from an EMBL/GenBank/DDBJ whole genome shotgun (WGS) entry which is preliminary data.</text>
</comment>
<feature type="region of interest" description="Disordered" evidence="2">
    <location>
        <begin position="143"/>
        <end position="169"/>
    </location>
</feature>
<dbReference type="Proteomes" id="UP000253551">
    <property type="component" value="Unassembled WGS sequence"/>
</dbReference>
<organism evidence="4 5">
    <name type="scientific">Rhizopus stolonifer</name>
    <name type="common">Rhizopus nigricans</name>
    <dbReference type="NCBI Taxonomy" id="4846"/>
    <lineage>
        <taxon>Eukaryota</taxon>
        <taxon>Fungi</taxon>
        <taxon>Fungi incertae sedis</taxon>
        <taxon>Mucoromycota</taxon>
        <taxon>Mucoromycotina</taxon>
        <taxon>Mucoromycetes</taxon>
        <taxon>Mucorales</taxon>
        <taxon>Mucorineae</taxon>
        <taxon>Rhizopodaceae</taxon>
        <taxon>Rhizopus</taxon>
    </lineage>
</organism>
<proteinExistence type="predicted"/>
<dbReference type="AlphaFoldDB" id="A0A367IY26"/>
<keyword evidence="3" id="KW-1133">Transmembrane helix</keyword>
<keyword evidence="3" id="KW-0472">Membrane</keyword>
<feature type="coiled-coil region" evidence="1">
    <location>
        <begin position="29"/>
        <end position="59"/>
    </location>
</feature>
<name>A0A367IY26_RHIST</name>
<gene>
    <name evidence="4" type="ORF">CU098_006291</name>
</gene>
<keyword evidence="1" id="KW-0175">Coiled coil</keyword>
<evidence type="ECO:0000256" key="3">
    <source>
        <dbReference type="SAM" id="Phobius"/>
    </source>
</evidence>
<keyword evidence="5" id="KW-1185">Reference proteome</keyword>
<keyword evidence="3" id="KW-0812">Transmembrane</keyword>
<evidence type="ECO:0000313" key="4">
    <source>
        <dbReference type="EMBL" id="RCH82556.1"/>
    </source>
</evidence>
<protein>
    <submittedName>
        <fullName evidence="4">Uncharacterized protein</fullName>
    </submittedName>
</protein>
<evidence type="ECO:0000256" key="2">
    <source>
        <dbReference type="SAM" id="MobiDB-lite"/>
    </source>
</evidence>
<sequence>MAPNSNQILFIVIVAIIFTLALIGIYILMSKANDRRRELLDLEQRLQAQEEFLVKQRQQQQLLGVYQPAMVKDGYQIQQSPSYVIMTPHKDKKKSKRESFLQRVYGFRNASSPFVPDSKQQIMRPSSIRPPSFLPMREKERFNNQENAPPAYDEYKATMAIKSDPIQEK</sequence>
<dbReference type="EMBL" id="PJQM01005062">
    <property type="protein sequence ID" value="RCH82556.1"/>
    <property type="molecule type" value="Genomic_DNA"/>
</dbReference>
<dbReference type="OrthoDB" id="2253209at2759"/>
<evidence type="ECO:0000256" key="1">
    <source>
        <dbReference type="SAM" id="Coils"/>
    </source>
</evidence>